<evidence type="ECO:0000256" key="4">
    <source>
        <dbReference type="ARBA" id="ARBA00022448"/>
    </source>
</evidence>
<dbReference type="PIRSF" id="PIRSF003107">
    <property type="entry name" value="PhoU"/>
    <property type="match status" value="1"/>
</dbReference>
<evidence type="ECO:0000256" key="2">
    <source>
        <dbReference type="ARBA" id="ARBA00008107"/>
    </source>
</evidence>
<dbReference type="EMBL" id="JAJKFT010000004">
    <property type="protein sequence ID" value="MCC9628507.1"/>
    <property type="molecule type" value="Genomic_DNA"/>
</dbReference>
<feature type="domain" description="PhoU" evidence="9">
    <location>
        <begin position="17"/>
        <end position="103"/>
    </location>
</feature>
<dbReference type="GO" id="GO:0005737">
    <property type="term" value="C:cytoplasm"/>
    <property type="evidence" value="ECO:0007669"/>
    <property type="project" value="UniProtKB-SubCell"/>
</dbReference>
<evidence type="ECO:0000313" key="10">
    <source>
        <dbReference type="EMBL" id="MCC9628507.1"/>
    </source>
</evidence>
<evidence type="ECO:0000256" key="7">
    <source>
        <dbReference type="ARBA" id="ARBA00056181"/>
    </source>
</evidence>
<keyword evidence="4 8" id="KW-0813">Transport</keyword>
<evidence type="ECO:0000256" key="8">
    <source>
        <dbReference type="PIRNR" id="PIRNR003107"/>
    </source>
</evidence>
<keyword evidence="5 8" id="KW-0963">Cytoplasm</keyword>
<dbReference type="InterPro" id="IPR038078">
    <property type="entry name" value="PhoU-like_sf"/>
</dbReference>
<comment type="caution">
    <text evidence="10">The sequence shown here is derived from an EMBL/GenBank/DDBJ whole genome shotgun (WGS) entry which is preliminary data.</text>
</comment>
<keyword evidence="11" id="KW-1185">Reference proteome</keyword>
<evidence type="ECO:0000259" key="9">
    <source>
        <dbReference type="Pfam" id="PF01895"/>
    </source>
</evidence>
<comment type="subunit">
    <text evidence="3 8">Homodimer.</text>
</comment>
<dbReference type="Gene3D" id="1.20.58.220">
    <property type="entry name" value="Phosphate transport system protein phou homolog 2, domain 2"/>
    <property type="match status" value="1"/>
</dbReference>
<evidence type="ECO:0000256" key="5">
    <source>
        <dbReference type="ARBA" id="ARBA00022490"/>
    </source>
</evidence>
<dbReference type="PANTHER" id="PTHR42930">
    <property type="entry name" value="PHOSPHATE-SPECIFIC TRANSPORT SYSTEM ACCESSORY PROTEIN PHOU"/>
    <property type="match status" value="1"/>
</dbReference>
<comment type="function">
    <text evidence="7 8">Plays a role in the regulation of phosphate uptake.</text>
</comment>
<gene>
    <name evidence="10" type="primary">phoU</name>
    <name evidence="10" type="ORF">LOC68_08875</name>
</gene>
<reference evidence="10" key="1">
    <citation type="submission" date="2021-11" db="EMBL/GenBank/DDBJ databases">
        <title>Genome sequence.</title>
        <authorList>
            <person name="Sun Q."/>
        </authorList>
    </citation>
    <scope>NUCLEOTIDE SEQUENCE</scope>
    <source>
        <strain evidence="10">JC732</strain>
    </source>
</reference>
<proteinExistence type="inferred from homology"/>
<accession>A0A9X1MMA4</accession>
<feature type="domain" description="PhoU" evidence="9">
    <location>
        <begin position="120"/>
        <end position="204"/>
    </location>
</feature>
<dbReference type="RefSeq" id="WP_230217836.1">
    <property type="nucleotide sequence ID" value="NZ_JAJKFT010000004.1"/>
</dbReference>
<dbReference type="GO" id="GO:0045936">
    <property type="term" value="P:negative regulation of phosphate metabolic process"/>
    <property type="evidence" value="ECO:0007669"/>
    <property type="project" value="InterPro"/>
</dbReference>
<evidence type="ECO:0000313" key="11">
    <source>
        <dbReference type="Proteomes" id="UP001139103"/>
    </source>
</evidence>
<sequence>MSRHLQRDLDSLHREILSLSGLVEEMIEKSIQSLFNRSFPLAEEVIAADELTDQKEVLIEEECLKMLALHQPVAVDLRRIATVMKVNNDLERIGDLTVNIAERAKCLVQYPNFEIPRRMERMVDITRKMVAGALDAFVGLDSQAAMNVRHLDDDVDTLNREIIYELQERMKASQAEIEPGLHCFSASRHIERIADHASNIAEDVIYLVEGEIVRHQPGLSS</sequence>
<dbReference type="Proteomes" id="UP001139103">
    <property type="component" value="Unassembled WGS sequence"/>
</dbReference>
<evidence type="ECO:0000256" key="6">
    <source>
        <dbReference type="ARBA" id="ARBA00022592"/>
    </source>
</evidence>
<organism evidence="10 11">
    <name type="scientific">Blastopirellula sediminis</name>
    <dbReference type="NCBI Taxonomy" id="2894196"/>
    <lineage>
        <taxon>Bacteria</taxon>
        <taxon>Pseudomonadati</taxon>
        <taxon>Planctomycetota</taxon>
        <taxon>Planctomycetia</taxon>
        <taxon>Pirellulales</taxon>
        <taxon>Pirellulaceae</taxon>
        <taxon>Blastopirellula</taxon>
    </lineage>
</organism>
<dbReference type="InterPro" id="IPR026022">
    <property type="entry name" value="PhoU_dom"/>
</dbReference>
<dbReference type="GO" id="GO:0006817">
    <property type="term" value="P:phosphate ion transport"/>
    <property type="evidence" value="ECO:0007669"/>
    <property type="project" value="UniProtKB-KW"/>
</dbReference>
<evidence type="ECO:0000256" key="3">
    <source>
        <dbReference type="ARBA" id="ARBA00011738"/>
    </source>
</evidence>
<dbReference type="SUPFAM" id="SSF109755">
    <property type="entry name" value="PhoU-like"/>
    <property type="match status" value="1"/>
</dbReference>
<keyword evidence="6 8" id="KW-0592">Phosphate transport</keyword>
<protein>
    <recommendedName>
        <fullName evidence="8">Phosphate-specific transport system accessory protein PhoU</fullName>
    </recommendedName>
</protein>
<dbReference type="PANTHER" id="PTHR42930:SF3">
    <property type="entry name" value="PHOSPHATE-SPECIFIC TRANSPORT SYSTEM ACCESSORY PROTEIN PHOU"/>
    <property type="match status" value="1"/>
</dbReference>
<comment type="similarity">
    <text evidence="2 8">Belongs to the PhoU family.</text>
</comment>
<dbReference type="InterPro" id="IPR028366">
    <property type="entry name" value="PhoU"/>
</dbReference>
<dbReference type="FunFam" id="1.20.58.220:FF:000004">
    <property type="entry name" value="Phosphate-specific transport system accessory protein PhoU"/>
    <property type="match status" value="1"/>
</dbReference>
<name>A0A9X1MMA4_9BACT</name>
<comment type="subcellular location">
    <subcellularLocation>
        <location evidence="1 8">Cytoplasm</location>
    </subcellularLocation>
</comment>
<dbReference type="NCBIfam" id="TIGR02135">
    <property type="entry name" value="phoU_full"/>
    <property type="match status" value="1"/>
</dbReference>
<dbReference type="AlphaFoldDB" id="A0A9X1MMA4"/>
<dbReference type="GO" id="GO:0030643">
    <property type="term" value="P:intracellular phosphate ion homeostasis"/>
    <property type="evidence" value="ECO:0007669"/>
    <property type="project" value="InterPro"/>
</dbReference>
<evidence type="ECO:0000256" key="1">
    <source>
        <dbReference type="ARBA" id="ARBA00004496"/>
    </source>
</evidence>
<dbReference type="Pfam" id="PF01895">
    <property type="entry name" value="PhoU"/>
    <property type="match status" value="2"/>
</dbReference>